<reference evidence="2 3" key="1">
    <citation type="submission" date="2015-07" db="EMBL/GenBank/DDBJ databases">
        <title>The genome of Melipona quadrifasciata.</title>
        <authorList>
            <person name="Pan H."/>
            <person name="Kapheim K."/>
        </authorList>
    </citation>
    <scope>NUCLEOTIDE SEQUENCE [LARGE SCALE GENOMIC DNA]</scope>
    <source>
        <strain evidence="2">0111107301</strain>
        <tissue evidence="2">Whole body</tissue>
    </source>
</reference>
<keyword evidence="3" id="KW-1185">Reference proteome</keyword>
<dbReference type="EMBL" id="KQ435693">
    <property type="protein sequence ID" value="KOX80985.1"/>
    <property type="molecule type" value="Genomic_DNA"/>
</dbReference>
<proteinExistence type="predicted"/>
<evidence type="ECO:0000256" key="1">
    <source>
        <dbReference type="SAM" id="MobiDB-lite"/>
    </source>
</evidence>
<accession>A0A0M9AB77</accession>
<organism evidence="2 3">
    <name type="scientific">Melipona quadrifasciata</name>
    <dbReference type="NCBI Taxonomy" id="166423"/>
    <lineage>
        <taxon>Eukaryota</taxon>
        <taxon>Metazoa</taxon>
        <taxon>Ecdysozoa</taxon>
        <taxon>Arthropoda</taxon>
        <taxon>Hexapoda</taxon>
        <taxon>Insecta</taxon>
        <taxon>Pterygota</taxon>
        <taxon>Neoptera</taxon>
        <taxon>Endopterygota</taxon>
        <taxon>Hymenoptera</taxon>
        <taxon>Apocrita</taxon>
        <taxon>Aculeata</taxon>
        <taxon>Apoidea</taxon>
        <taxon>Anthophila</taxon>
        <taxon>Apidae</taxon>
        <taxon>Melipona</taxon>
    </lineage>
</organism>
<name>A0A0M9AB77_9HYME</name>
<evidence type="ECO:0000313" key="3">
    <source>
        <dbReference type="Proteomes" id="UP000053105"/>
    </source>
</evidence>
<sequence>MVRERRRVPFLLIRGKCNRSTKTSDCSDTRRFPENQAISREPVPQSGKRCRERTDRRAISTKDSSVYLGRASSIGFGLAKNGTV</sequence>
<feature type="region of interest" description="Disordered" evidence="1">
    <location>
        <begin position="23"/>
        <end position="56"/>
    </location>
</feature>
<dbReference type="Proteomes" id="UP000053105">
    <property type="component" value="Unassembled WGS sequence"/>
</dbReference>
<protein>
    <submittedName>
        <fullName evidence="2">Uncharacterized protein</fullName>
    </submittedName>
</protein>
<dbReference type="AlphaFoldDB" id="A0A0M9AB77"/>
<evidence type="ECO:0000313" key="2">
    <source>
        <dbReference type="EMBL" id="KOX80985.1"/>
    </source>
</evidence>
<gene>
    <name evidence="2" type="ORF">WN51_05671</name>
</gene>